<name>A0ABP9ANR5_9MICO</name>
<keyword evidence="1" id="KW-0812">Transmembrane</keyword>
<reference evidence="3" key="1">
    <citation type="journal article" date="2019" name="Int. J. Syst. Evol. Microbiol.">
        <title>The Global Catalogue of Microorganisms (GCM) 10K type strain sequencing project: providing services to taxonomists for standard genome sequencing and annotation.</title>
        <authorList>
            <consortium name="The Broad Institute Genomics Platform"/>
            <consortium name="The Broad Institute Genome Sequencing Center for Infectious Disease"/>
            <person name="Wu L."/>
            <person name="Ma J."/>
        </authorList>
    </citation>
    <scope>NUCLEOTIDE SEQUENCE [LARGE SCALE GENOMIC DNA]</scope>
    <source>
        <strain evidence="3">JCM 18537</strain>
    </source>
</reference>
<dbReference type="RefSeq" id="WP_345441179.1">
    <property type="nucleotide sequence ID" value="NZ_BAABKO010000006.1"/>
</dbReference>
<protein>
    <recommendedName>
        <fullName evidence="4">Phage holin family protein</fullName>
    </recommendedName>
</protein>
<evidence type="ECO:0000256" key="1">
    <source>
        <dbReference type="SAM" id="Phobius"/>
    </source>
</evidence>
<dbReference type="InterPro" id="IPR009937">
    <property type="entry name" value="Phage_holin_3_6"/>
</dbReference>
<dbReference type="EMBL" id="BAABKO010000006">
    <property type="protein sequence ID" value="GAA4783347.1"/>
    <property type="molecule type" value="Genomic_DNA"/>
</dbReference>
<feature type="transmembrane region" description="Helical" evidence="1">
    <location>
        <begin position="56"/>
        <end position="81"/>
    </location>
</feature>
<evidence type="ECO:0008006" key="4">
    <source>
        <dbReference type="Google" id="ProtNLM"/>
    </source>
</evidence>
<keyword evidence="1" id="KW-1133">Transmembrane helix</keyword>
<gene>
    <name evidence="2" type="ORF">GCM10023351_30920</name>
</gene>
<accession>A0ABP9ANR5</accession>
<organism evidence="2 3">
    <name type="scientific">Microbacterium gilvum</name>
    <dbReference type="NCBI Taxonomy" id="1336204"/>
    <lineage>
        <taxon>Bacteria</taxon>
        <taxon>Bacillati</taxon>
        <taxon>Actinomycetota</taxon>
        <taxon>Actinomycetes</taxon>
        <taxon>Micrococcales</taxon>
        <taxon>Microbacteriaceae</taxon>
        <taxon>Microbacterium</taxon>
    </lineage>
</organism>
<evidence type="ECO:0000313" key="3">
    <source>
        <dbReference type="Proteomes" id="UP001501645"/>
    </source>
</evidence>
<sequence length="136" mass="14668">MPGPSPLRDRADDSLFSLIGDVPELVRNLVVAEVNAAKKWAIQAAKDAGIGTGFMLVALFFVFWAIPAFLAFVVALLALWLPVWASALIVFGIGLVLAVVAVLLGILRFRHLSRSENPVKAAKTDVNIVKEVADEF</sequence>
<dbReference type="Pfam" id="PF07332">
    <property type="entry name" value="Phage_holin_3_6"/>
    <property type="match status" value="1"/>
</dbReference>
<comment type="caution">
    <text evidence="2">The sequence shown here is derived from an EMBL/GenBank/DDBJ whole genome shotgun (WGS) entry which is preliminary data.</text>
</comment>
<proteinExistence type="predicted"/>
<dbReference type="Proteomes" id="UP001501645">
    <property type="component" value="Unassembled WGS sequence"/>
</dbReference>
<keyword evidence="1" id="KW-0472">Membrane</keyword>
<evidence type="ECO:0000313" key="2">
    <source>
        <dbReference type="EMBL" id="GAA4783347.1"/>
    </source>
</evidence>
<feature type="transmembrane region" description="Helical" evidence="1">
    <location>
        <begin position="87"/>
        <end position="107"/>
    </location>
</feature>
<keyword evidence="3" id="KW-1185">Reference proteome</keyword>